<dbReference type="GO" id="GO:0006952">
    <property type="term" value="P:defense response"/>
    <property type="evidence" value="ECO:0007669"/>
    <property type="project" value="UniProtKB-KW"/>
</dbReference>
<dbReference type="InterPro" id="IPR050279">
    <property type="entry name" value="Plant_def-hormone_signal"/>
</dbReference>
<dbReference type="PANTHER" id="PTHR31213">
    <property type="entry name" value="OS08G0374000 PROTEIN-RELATED"/>
    <property type="match status" value="1"/>
</dbReference>
<sequence length="159" mass="17489">MGVITFHFDVPSVIPLARMFKAVVLDAGNLLPIVLPQAVKSVEVLEGDGGPGTIKLITFAEGNPYKTAKHKVEALDKENFTYCYSIIDGEMLGTTFEKITFEVKINALPLGGSMLKCTNSYFTIGEVDITEEEINTRKEKASAMYEAIEAYLLENPDAY</sequence>
<reference evidence="5" key="1">
    <citation type="submission" date="2013-07" db="EMBL/GenBank/DDBJ databases">
        <title>The genome of Eucalyptus grandis.</title>
        <authorList>
            <person name="Schmutz J."/>
            <person name="Hayes R."/>
            <person name="Myburg A."/>
            <person name="Tuskan G."/>
            <person name="Grattapaglia D."/>
            <person name="Rokhsar D.S."/>
        </authorList>
    </citation>
    <scope>NUCLEOTIDE SEQUENCE</scope>
    <source>
        <tissue evidence="5">Leaf extractions</tissue>
    </source>
</reference>
<dbReference type="GO" id="GO:0009738">
    <property type="term" value="P:abscisic acid-activated signaling pathway"/>
    <property type="evidence" value="ECO:0000318"/>
    <property type="project" value="GO_Central"/>
</dbReference>
<dbReference type="STRING" id="71139.A0A059DAM0"/>
<keyword evidence="3" id="KW-0568">Pathogenesis-related protein</keyword>
<feature type="domain" description="Bet v I/Major latex protein" evidence="4">
    <location>
        <begin position="1"/>
        <end position="155"/>
    </location>
</feature>
<dbReference type="InterPro" id="IPR023393">
    <property type="entry name" value="START-like_dom_sf"/>
</dbReference>
<proteinExistence type="inferred from homology"/>
<dbReference type="Gramene" id="KCW87788">
    <property type="protein sequence ID" value="KCW87788"/>
    <property type="gene ID" value="EUGRSUZ_A00178"/>
</dbReference>
<accession>A0A059DAM0</accession>
<evidence type="ECO:0000256" key="2">
    <source>
        <dbReference type="ARBA" id="ARBA00022821"/>
    </source>
</evidence>
<evidence type="ECO:0000313" key="5">
    <source>
        <dbReference type="EMBL" id="KCW87788.1"/>
    </source>
</evidence>
<gene>
    <name evidence="5" type="ORF">EUGRSUZ_A00178</name>
</gene>
<dbReference type="GO" id="GO:0004864">
    <property type="term" value="F:protein phosphatase inhibitor activity"/>
    <property type="evidence" value="ECO:0000318"/>
    <property type="project" value="GO_Central"/>
</dbReference>
<evidence type="ECO:0000259" key="4">
    <source>
        <dbReference type="Pfam" id="PF00407"/>
    </source>
</evidence>
<dbReference type="InterPro" id="IPR024949">
    <property type="entry name" value="Bet_v_I_allergen"/>
</dbReference>
<dbReference type="SUPFAM" id="SSF55961">
    <property type="entry name" value="Bet v1-like"/>
    <property type="match status" value="1"/>
</dbReference>
<dbReference type="Gene3D" id="3.30.530.20">
    <property type="match status" value="1"/>
</dbReference>
<dbReference type="GO" id="GO:0038023">
    <property type="term" value="F:signaling receptor activity"/>
    <property type="evidence" value="ECO:0000318"/>
    <property type="project" value="GO_Central"/>
</dbReference>
<evidence type="ECO:0000256" key="3">
    <source>
        <dbReference type="ARBA" id="ARBA00023265"/>
    </source>
</evidence>
<evidence type="ECO:0000256" key="1">
    <source>
        <dbReference type="ARBA" id="ARBA00009744"/>
    </source>
</evidence>
<dbReference type="EMBL" id="KK198753">
    <property type="protein sequence ID" value="KCW87788.1"/>
    <property type="molecule type" value="Genomic_DNA"/>
</dbReference>
<name>A0A059DAM0_EUCGR</name>
<dbReference type="PANTHER" id="PTHR31213:SF55">
    <property type="entry name" value="STRESS-INDUCED PROTEIN SAM22"/>
    <property type="match status" value="1"/>
</dbReference>
<organism evidence="5">
    <name type="scientific">Eucalyptus grandis</name>
    <name type="common">Flooded gum</name>
    <dbReference type="NCBI Taxonomy" id="71139"/>
    <lineage>
        <taxon>Eukaryota</taxon>
        <taxon>Viridiplantae</taxon>
        <taxon>Streptophyta</taxon>
        <taxon>Embryophyta</taxon>
        <taxon>Tracheophyta</taxon>
        <taxon>Spermatophyta</taxon>
        <taxon>Magnoliopsida</taxon>
        <taxon>eudicotyledons</taxon>
        <taxon>Gunneridae</taxon>
        <taxon>Pentapetalae</taxon>
        <taxon>rosids</taxon>
        <taxon>malvids</taxon>
        <taxon>Myrtales</taxon>
        <taxon>Myrtaceae</taxon>
        <taxon>Myrtoideae</taxon>
        <taxon>Eucalypteae</taxon>
        <taxon>Eucalyptus</taxon>
    </lineage>
</organism>
<dbReference type="Pfam" id="PF00407">
    <property type="entry name" value="Bet_v_1"/>
    <property type="match status" value="1"/>
</dbReference>
<dbReference type="GO" id="GO:0010427">
    <property type="term" value="F:abscisic acid binding"/>
    <property type="evidence" value="ECO:0000318"/>
    <property type="project" value="GO_Central"/>
</dbReference>
<protein>
    <recommendedName>
        <fullName evidence="4">Bet v I/Major latex protein domain-containing protein</fullName>
    </recommendedName>
</protein>
<dbReference type="OMA" id="CKINEER"/>
<dbReference type="GO" id="GO:0005634">
    <property type="term" value="C:nucleus"/>
    <property type="evidence" value="ECO:0000318"/>
    <property type="project" value="GO_Central"/>
</dbReference>
<comment type="similarity">
    <text evidence="1">Belongs to the BetVI family.</text>
</comment>
<dbReference type="InParanoid" id="A0A059DAM0"/>
<dbReference type="InterPro" id="IPR000916">
    <property type="entry name" value="Bet_v_I/MLP"/>
</dbReference>
<dbReference type="FunFam" id="3.30.530.20:FF:000007">
    <property type="entry name" value="Major pollen allergen Bet v 1-A"/>
    <property type="match status" value="1"/>
</dbReference>
<dbReference type="OrthoDB" id="1858506at2759"/>
<dbReference type="KEGG" id="egr:104451285"/>
<dbReference type="AlphaFoldDB" id="A0A059DAM0"/>
<dbReference type="CDD" id="cd07816">
    <property type="entry name" value="Bet_v1-like"/>
    <property type="match status" value="1"/>
</dbReference>
<dbReference type="PRINTS" id="PR00634">
    <property type="entry name" value="BETALLERGEN"/>
</dbReference>
<dbReference type="GO" id="GO:0005737">
    <property type="term" value="C:cytoplasm"/>
    <property type="evidence" value="ECO:0000318"/>
    <property type="project" value="GO_Central"/>
</dbReference>
<keyword evidence="2" id="KW-0611">Plant defense</keyword>